<evidence type="ECO:0000313" key="6">
    <source>
        <dbReference type="EMBL" id="TGE00129.1"/>
    </source>
</evidence>
<organism evidence="6 7">
    <name type="scientific">Methylobacterium nonmethylotrophicum</name>
    <dbReference type="NCBI Taxonomy" id="1141884"/>
    <lineage>
        <taxon>Bacteria</taxon>
        <taxon>Pseudomonadati</taxon>
        <taxon>Pseudomonadota</taxon>
        <taxon>Alphaproteobacteria</taxon>
        <taxon>Hyphomicrobiales</taxon>
        <taxon>Methylobacteriaceae</taxon>
        <taxon>Methylobacterium</taxon>
    </lineage>
</organism>
<dbReference type="HAMAP" id="MF_02071">
    <property type="entry name" value="RlpA"/>
    <property type="match status" value="1"/>
</dbReference>
<protein>
    <recommendedName>
        <fullName evidence="3">Endolytic peptidoglycan transglycosylase RlpA</fullName>
        <ecNumber evidence="3">4.2.2.-</ecNumber>
    </recommendedName>
</protein>
<keyword evidence="1 3" id="KW-0456">Lyase</keyword>
<dbReference type="PANTHER" id="PTHR34183">
    <property type="entry name" value="ENDOLYTIC PEPTIDOGLYCAN TRANSGLYCOSYLASE RLPA"/>
    <property type="match status" value="1"/>
</dbReference>
<evidence type="ECO:0000256" key="3">
    <source>
        <dbReference type="HAMAP-Rule" id="MF_02071"/>
    </source>
</evidence>
<comment type="function">
    <text evidence="3">Lytic transglycosylase with a strong preference for naked glycan strands that lack stem peptides.</text>
</comment>
<dbReference type="InterPro" id="IPR034718">
    <property type="entry name" value="RlpA"/>
</dbReference>
<evidence type="ECO:0000313" key="7">
    <source>
        <dbReference type="Proteomes" id="UP000297535"/>
    </source>
</evidence>
<dbReference type="GO" id="GO:0071555">
    <property type="term" value="P:cell wall organization"/>
    <property type="evidence" value="ECO:0007669"/>
    <property type="project" value="UniProtKB-KW"/>
</dbReference>
<evidence type="ECO:0000259" key="5">
    <source>
        <dbReference type="Pfam" id="PF03330"/>
    </source>
</evidence>
<dbReference type="GO" id="GO:0008932">
    <property type="term" value="F:lytic endotransglycosylase activity"/>
    <property type="evidence" value="ECO:0007669"/>
    <property type="project" value="UniProtKB-UniRule"/>
</dbReference>
<keyword evidence="7" id="KW-1185">Reference proteome</keyword>
<evidence type="ECO:0000256" key="4">
    <source>
        <dbReference type="RuleBase" id="RU003495"/>
    </source>
</evidence>
<sequence>MNSAKPVRRSNAARIAAQIAAFSGGLALAGLGSLGAVSTAQAQSGKASWYASGQRTASGERFNPNGLTAAHRSLPFGTRVRVTNQANGRSVVVRINDRGPFAHGRIIDLARGAGRAIGMNGVARVAVAVVD</sequence>
<dbReference type="RefSeq" id="WP_135414412.1">
    <property type="nucleotide sequence ID" value="NZ_SRLB01000006.1"/>
</dbReference>
<evidence type="ECO:0000256" key="2">
    <source>
        <dbReference type="ARBA" id="ARBA00023316"/>
    </source>
</evidence>
<dbReference type="GO" id="GO:0000270">
    <property type="term" value="P:peptidoglycan metabolic process"/>
    <property type="evidence" value="ECO:0007669"/>
    <property type="project" value="UniProtKB-UniRule"/>
</dbReference>
<dbReference type="Gene3D" id="2.40.40.10">
    <property type="entry name" value="RlpA-like domain"/>
    <property type="match status" value="1"/>
</dbReference>
<dbReference type="InterPro" id="IPR012997">
    <property type="entry name" value="RplA"/>
</dbReference>
<dbReference type="InterPro" id="IPR036908">
    <property type="entry name" value="RlpA-like_sf"/>
</dbReference>
<accession>A0A4Z0NTN7</accession>
<dbReference type="NCBIfam" id="TIGR00413">
    <property type="entry name" value="rlpA"/>
    <property type="match status" value="1"/>
</dbReference>
<gene>
    <name evidence="3" type="primary">rlpA</name>
    <name evidence="6" type="ORF">EU555_09430</name>
</gene>
<keyword evidence="2 3" id="KW-0961">Cell wall biogenesis/degradation</keyword>
<dbReference type="AlphaFoldDB" id="A0A4Z0NTN7"/>
<dbReference type="CDD" id="cd22268">
    <property type="entry name" value="DPBB_RlpA-like"/>
    <property type="match status" value="1"/>
</dbReference>
<comment type="caution">
    <text evidence="6">The sequence shown here is derived from an EMBL/GenBank/DDBJ whole genome shotgun (WGS) entry which is preliminary data.</text>
</comment>
<dbReference type="Pfam" id="PF03330">
    <property type="entry name" value="DPBB_1"/>
    <property type="match status" value="1"/>
</dbReference>
<feature type="domain" description="RlpA-like protein double-psi beta-barrel" evidence="5">
    <location>
        <begin position="43"/>
        <end position="126"/>
    </location>
</feature>
<dbReference type="PANTHER" id="PTHR34183:SF8">
    <property type="entry name" value="ENDOLYTIC PEPTIDOGLYCAN TRANSGLYCOSYLASE RLPA-RELATED"/>
    <property type="match status" value="1"/>
</dbReference>
<evidence type="ECO:0000256" key="1">
    <source>
        <dbReference type="ARBA" id="ARBA00023239"/>
    </source>
</evidence>
<dbReference type="SUPFAM" id="SSF50685">
    <property type="entry name" value="Barwin-like endoglucanases"/>
    <property type="match status" value="1"/>
</dbReference>
<dbReference type="EC" id="4.2.2.-" evidence="3"/>
<dbReference type="OrthoDB" id="9779128at2"/>
<comment type="similarity">
    <text evidence="3 4">Belongs to the RlpA family.</text>
</comment>
<dbReference type="Proteomes" id="UP000297535">
    <property type="component" value="Unassembled WGS sequence"/>
</dbReference>
<dbReference type="InterPro" id="IPR009009">
    <property type="entry name" value="RlpA-like_DPBB"/>
</dbReference>
<reference evidence="6 7" key="1">
    <citation type="submission" date="2019-04" db="EMBL/GenBank/DDBJ databases">
        <authorList>
            <person name="Feng G."/>
            <person name="Zhu H."/>
        </authorList>
    </citation>
    <scope>NUCLEOTIDE SEQUENCE [LARGE SCALE GENOMIC DNA]</scope>
    <source>
        <strain evidence="6 7">6HR-1</strain>
    </source>
</reference>
<proteinExistence type="inferred from homology"/>
<name>A0A4Z0NTN7_9HYPH</name>
<dbReference type="EMBL" id="SRLB01000006">
    <property type="protein sequence ID" value="TGE00129.1"/>
    <property type="molecule type" value="Genomic_DNA"/>
</dbReference>